<gene>
    <name evidence="8" type="ORF">KAF25_010540</name>
</gene>
<feature type="binding site" evidence="5">
    <location>
        <position position="459"/>
    </location>
    <ligand>
        <name>FAD</name>
        <dbReference type="ChEBI" id="CHEBI:57692"/>
    </ligand>
</feature>
<accession>A0A9P7GWZ5</accession>
<dbReference type="EC" id="1.4.3.-" evidence="6"/>
<dbReference type="EMBL" id="JAGPUO010000014">
    <property type="protein sequence ID" value="KAG5658359.1"/>
    <property type="molecule type" value="Genomic_DNA"/>
</dbReference>
<feature type="binding site" evidence="5">
    <location>
        <position position="265"/>
    </location>
    <ligand>
        <name>FAD</name>
        <dbReference type="ChEBI" id="CHEBI:57692"/>
    </ligand>
</feature>
<feature type="domain" description="Amine oxidase" evidence="7">
    <location>
        <begin position="21"/>
        <end position="483"/>
    </location>
</feature>
<evidence type="ECO:0000256" key="2">
    <source>
        <dbReference type="ARBA" id="ARBA00005995"/>
    </source>
</evidence>
<evidence type="ECO:0000256" key="6">
    <source>
        <dbReference type="RuleBase" id="RU362067"/>
    </source>
</evidence>
<keyword evidence="6" id="KW-0285">Flavoprotein</keyword>
<evidence type="ECO:0000256" key="4">
    <source>
        <dbReference type="ARBA" id="ARBA00048448"/>
    </source>
</evidence>
<comment type="catalytic activity">
    <reaction evidence="4">
        <text>a secondary aliphatic amine + O2 + H2O = a primary amine + an aldehyde + H2O2</text>
        <dbReference type="Rhea" id="RHEA:26414"/>
        <dbReference type="ChEBI" id="CHEBI:15377"/>
        <dbReference type="ChEBI" id="CHEBI:15379"/>
        <dbReference type="ChEBI" id="CHEBI:16240"/>
        <dbReference type="ChEBI" id="CHEBI:17478"/>
        <dbReference type="ChEBI" id="CHEBI:58855"/>
        <dbReference type="ChEBI" id="CHEBI:65296"/>
        <dbReference type="EC" id="1.4.3.4"/>
    </reaction>
</comment>
<dbReference type="AlphaFoldDB" id="A0A9P7GWZ5"/>
<dbReference type="PRINTS" id="PR00757">
    <property type="entry name" value="AMINEOXDASEF"/>
</dbReference>
<feature type="binding site" evidence="5">
    <location>
        <begin position="41"/>
        <end position="42"/>
    </location>
    <ligand>
        <name>FAD</name>
        <dbReference type="ChEBI" id="CHEBI:57692"/>
    </ligand>
</feature>
<keyword evidence="6" id="KW-0274">FAD</keyword>
<dbReference type="SUPFAM" id="SSF51905">
    <property type="entry name" value="FAD/NAD(P)-binding domain"/>
    <property type="match status" value="1"/>
</dbReference>
<evidence type="ECO:0000259" key="7">
    <source>
        <dbReference type="Pfam" id="PF01593"/>
    </source>
</evidence>
<dbReference type="Gene3D" id="3.90.660.10">
    <property type="match status" value="1"/>
</dbReference>
<evidence type="ECO:0000313" key="8">
    <source>
        <dbReference type="EMBL" id="KAG5658359.1"/>
    </source>
</evidence>
<dbReference type="PANTHER" id="PTHR43563">
    <property type="entry name" value="AMINE OXIDASE"/>
    <property type="match status" value="1"/>
</dbReference>
<dbReference type="Pfam" id="PF01593">
    <property type="entry name" value="Amino_oxidase"/>
    <property type="match status" value="1"/>
</dbReference>
<feature type="binding site" evidence="5">
    <location>
        <position position="372"/>
    </location>
    <ligand>
        <name>substrate</name>
    </ligand>
</feature>
<comment type="similarity">
    <text evidence="2 6">Belongs to the flavin monoamine oxidase family.</text>
</comment>
<name>A0A9P7GWZ5_9HYPO</name>
<keyword evidence="9" id="KW-1185">Reference proteome</keyword>
<dbReference type="Proteomes" id="UP000782241">
    <property type="component" value="Unassembled WGS sequence"/>
</dbReference>
<dbReference type="InterPro" id="IPR002937">
    <property type="entry name" value="Amino_oxidase"/>
</dbReference>
<feature type="binding site" evidence="5">
    <location>
        <position position="22"/>
    </location>
    <ligand>
        <name>FAD</name>
        <dbReference type="ChEBI" id="CHEBI:57692"/>
    </ligand>
</feature>
<sequence>MTISNSHKPKTVDVVVVGAGLSGLRAAVDIHEAGHSVIVLEAGDRVGGKTLSVTASHLGGKVDLGAAWLNDTNQSEIYKLAQEFGFDLIKQRATGLNLHQQVDGKVVKLKHGSGMPLPSGADELVQEVLKQLSKWADEIDPENPSKHPEAKMLDSMTFGELCVKYLGPELGRPVGDSATSPLLGVGPDEVSALFMVDYIRSGTGIENLASDGKDGGQYLRNRQGLLPPGSPRAELVVNIRAGNQTFSIRLAAKLPETAVKLRSPVKTIKQGSDGIFIETANPGQTFIAKRVVVSVPTCLYPSIAFEPPLPDSKRTLGESTALGCYSKAIFVFEKPWWREAGFSGIIECETGPIYFSRDTCSVEDGQYSITCFVVGDRGREWSKWSLTERRRIVSEQFKGVFNAVGVKSPEPVNIIIQEWIKQPWIWGAPSPVMMPGTMTDDSGKALREVVGNIHFVGTETSLLWKGYMEGAVRSGKRGADEVIKAFKVESQSRRY</sequence>
<dbReference type="InterPro" id="IPR036188">
    <property type="entry name" value="FAD/NAD-bd_sf"/>
</dbReference>
<organism evidence="8 9">
    <name type="scientific">Fusarium avenaceum</name>
    <dbReference type="NCBI Taxonomy" id="40199"/>
    <lineage>
        <taxon>Eukaryota</taxon>
        <taxon>Fungi</taxon>
        <taxon>Dikarya</taxon>
        <taxon>Ascomycota</taxon>
        <taxon>Pezizomycotina</taxon>
        <taxon>Sordariomycetes</taxon>
        <taxon>Hypocreomycetidae</taxon>
        <taxon>Hypocreales</taxon>
        <taxon>Nectriaceae</taxon>
        <taxon>Fusarium</taxon>
        <taxon>Fusarium tricinctum species complex</taxon>
    </lineage>
</organism>
<evidence type="ECO:0000256" key="1">
    <source>
        <dbReference type="ARBA" id="ARBA00001974"/>
    </source>
</evidence>
<dbReference type="SUPFAM" id="SSF54373">
    <property type="entry name" value="FAD-linked reductases, C-terminal domain"/>
    <property type="match status" value="1"/>
</dbReference>
<comment type="cofactor">
    <cofactor evidence="1 6">
        <name>FAD</name>
        <dbReference type="ChEBI" id="CHEBI:57692"/>
    </cofactor>
</comment>
<dbReference type="InterPro" id="IPR001613">
    <property type="entry name" value="Flavin_amine_oxidase"/>
</dbReference>
<comment type="caution">
    <text evidence="8">The sequence shown here is derived from an EMBL/GenBank/DDBJ whole genome shotgun (WGS) entry which is preliminary data.</text>
</comment>
<evidence type="ECO:0000256" key="5">
    <source>
        <dbReference type="PIRSR" id="PIRSR601613-1"/>
    </source>
</evidence>
<proteinExistence type="inferred from homology"/>
<protein>
    <recommendedName>
        <fullName evidence="6">Amine oxidase</fullName>
        <ecNumber evidence="6">1.4.3.-</ecNumber>
    </recommendedName>
</protein>
<dbReference type="Gene3D" id="3.50.50.60">
    <property type="entry name" value="FAD/NAD(P)-binding domain"/>
    <property type="match status" value="1"/>
</dbReference>
<dbReference type="Gene3D" id="1.10.405.10">
    <property type="entry name" value="Guanine Nucleotide Dissociation Inhibitor, domain 1"/>
    <property type="match status" value="1"/>
</dbReference>
<dbReference type="GO" id="GO:0097621">
    <property type="term" value="F:monoamine oxidase activity"/>
    <property type="evidence" value="ECO:0007669"/>
    <property type="project" value="UniProtKB-EC"/>
</dbReference>
<dbReference type="PANTHER" id="PTHR43563:SF14">
    <property type="entry name" value="AMINE OXIDASE"/>
    <property type="match status" value="1"/>
</dbReference>
<evidence type="ECO:0000256" key="3">
    <source>
        <dbReference type="ARBA" id="ARBA00023002"/>
    </source>
</evidence>
<keyword evidence="3 6" id="KW-0560">Oxidoreductase</keyword>
<reference evidence="8" key="1">
    <citation type="submission" date="2021-04" db="EMBL/GenBank/DDBJ databases">
        <title>Draft genome of Fusarium avenaceum strain F156N33, isolated from an atmospheric sample in Virginia.</title>
        <authorList>
            <person name="Yang S."/>
            <person name="Vinatzer B.A."/>
            <person name="Coleman J."/>
        </authorList>
    </citation>
    <scope>NUCLEOTIDE SEQUENCE</scope>
    <source>
        <strain evidence="8">F156N33</strain>
    </source>
</reference>
<dbReference type="InterPro" id="IPR050703">
    <property type="entry name" value="Flavin_MAO"/>
</dbReference>
<evidence type="ECO:0000313" key="9">
    <source>
        <dbReference type="Proteomes" id="UP000782241"/>
    </source>
</evidence>